<comment type="pathway">
    <text evidence="1">Secondary metabolite biosynthesis; terpenoid biosynthesis.</text>
</comment>
<evidence type="ECO:0000256" key="3">
    <source>
        <dbReference type="ARBA" id="ARBA00022553"/>
    </source>
</evidence>
<feature type="domain" description="PKS/mFAS DH" evidence="11">
    <location>
        <begin position="1300"/>
        <end position="1604"/>
    </location>
</feature>
<dbReference type="GO" id="GO:0008168">
    <property type="term" value="F:methyltransferase activity"/>
    <property type="evidence" value="ECO:0007669"/>
    <property type="project" value="UniProtKB-KW"/>
</dbReference>
<dbReference type="GO" id="GO:0004312">
    <property type="term" value="F:fatty acid synthase activity"/>
    <property type="evidence" value="ECO:0007669"/>
    <property type="project" value="TreeGrafter"/>
</dbReference>
<feature type="domain" description="Carrier" evidence="9">
    <location>
        <begin position="1759"/>
        <end position="1840"/>
    </location>
</feature>
<evidence type="ECO:0000256" key="4">
    <source>
        <dbReference type="ARBA" id="ARBA00022603"/>
    </source>
</evidence>
<dbReference type="GO" id="GO:0006633">
    <property type="term" value="P:fatty acid biosynthetic process"/>
    <property type="evidence" value="ECO:0007669"/>
    <property type="project" value="InterPro"/>
</dbReference>
<evidence type="ECO:0000313" key="13">
    <source>
        <dbReference type="Proteomes" id="UP000054481"/>
    </source>
</evidence>
<keyword evidence="5" id="KW-0808">Transferase</keyword>
<dbReference type="InterPro" id="IPR049551">
    <property type="entry name" value="PKS_DH_C"/>
</dbReference>
<dbReference type="Gene3D" id="1.10.1200.10">
    <property type="entry name" value="ACP-like"/>
    <property type="match status" value="2"/>
</dbReference>
<dbReference type="InterPro" id="IPR016035">
    <property type="entry name" value="Acyl_Trfase/lysoPLipase"/>
</dbReference>
<feature type="compositionally biased region" description="Polar residues" evidence="8">
    <location>
        <begin position="1612"/>
        <end position="1624"/>
    </location>
</feature>
<dbReference type="Pfam" id="PF00109">
    <property type="entry name" value="ketoacyl-synt"/>
    <property type="match status" value="1"/>
</dbReference>
<dbReference type="GO" id="GO:0004315">
    <property type="term" value="F:3-oxoacyl-[acyl-carrier-protein] synthase activity"/>
    <property type="evidence" value="ECO:0007669"/>
    <property type="project" value="InterPro"/>
</dbReference>
<dbReference type="Gene3D" id="3.30.70.3290">
    <property type="match status" value="1"/>
</dbReference>
<dbReference type="EMBL" id="KQ030519">
    <property type="protein sequence ID" value="KJZ75225.1"/>
    <property type="molecule type" value="Genomic_DNA"/>
</dbReference>
<dbReference type="InterPro" id="IPR049492">
    <property type="entry name" value="BD-FAE-like_dom"/>
</dbReference>
<organism evidence="12 13">
    <name type="scientific">Hirsutella minnesotensis 3608</name>
    <dbReference type="NCBI Taxonomy" id="1043627"/>
    <lineage>
        <taxon>Eukaryota</taxon>
        <taxon>Fungi</taxon>
        <taxon>Dikarya</taxon>
        <taxon>Ascomycota</taxon>
        <taxon>Pezizomycotina</taxon>
        <taxon>Sordariomycetes</taxon>
        <taxon>Hypocreomycetidae</taxon>
        <taxon>Hypocreales</taxon>
        <taxon>Ophiocordycipitaceae</taxon>
        <taxon>Hirsutella</taxon>
    </lineage>
</organism>
<dbReference type="OrthoDB" id="329835at2759"/>
<evidence type="ECO:0000256" key="6">
    <source>
        <dbReference type="ARBA" id="ARBA00023268"/>
    </source>
</evidence>
<dbReference type="InterPro" id="IPR018201">
    <property type="entry name" value="Ketoacyl_synth_AS"/>
</dbReference>
<dbReference type="SUPFAM" id="SSF47336">
    <property type="entry name" value="ACP-like"/>
    <property type="match status" value="2"/>
</dbReference>
<reference evidence="12 13" key="1">
    <citation type="journal article" date="2014" name="Genome Biol. Evol.">
        <title>Comparative genomics and transcriptomics analyses reveal divergent lifestyle features of nematode endoparasitic fungus Hirsutella minnesotensis.</title>
        <authorList>
            <person name="Lai Y."/>
            <person name="Liu K."/>
            <person name="Zhang X."/>
            <person name="Zhang X."/>
            <person name="Li K."/>
            <person name="Wang N."/>
            <person name="Shu C."/>
            <person name="Wu Y."/>
            <person name="Wang C."/>
            <person name="Bushley K.E."/>
            <person name="Xiang M."/>
            <person name="Liu X."/>
        </authorList>
    </citation>
    <scope>NUCLEOTIDE SEQUENCE [LARGE SCALE GENOMIC DNA]</scope>
    <source>
        <strain evidence="12 13">3608</strain>
    </source>
</reference>
<dbReference type="SMART" id="SM00825">
    <property type="entry name" value="PKS_KS"/>
    <property type="match status" value="1"/>
</dbReference>
<dbReference type="GO" id="GO:0044550">
    <property type="term" value="P:secondary metabolite biosynthetic process"/>
    <property type="evidence" value="ECO:0007669"/>
    <property type="project" value="TreeGrafter"/>
</dbReference>
<evidence type="ECO:0000259" key="9">
    <source>
        <dbReference type="PROSITE" id="PS50075"/>
    </source>
</evidence>
<feature type="region of interest" description="C-terminal hotdog fold" evidence="7">
    <location>
        <begin position="1451"/>
        <end position="1604"/>
    </location>
</feature>
<dbReference type="InterPro" id="IPR014030">
    <property type="entry name" value="Ketoacyl_synth_N"/>
</dbReference>
<dbReference type="InterPro" id="IPR036736">
    <property type="entry name" value="ACP-like_sf"/>
</dbReference>
<dbReference type="InterPro" id="IPR020841">
    <property type="entry name" value="PKS_Beta-ketoAc_synthase_dom"/>
</dbReference>
<evidence type="ECO:0000259" key="10">
    <source>
        <dbReference type="PROSITE" id="PS52004"/>
    </source>
</evidence>
<dbReference type="Pfam" id="PF08242">
    <property type="entry name" value="Methyltransf_12"/>
    <property type="match status" value="1"/>
</dbReference>
<dbReference type="SUPFAM" id="SSF53474">
    <property type="entry name" value="alpha/beta-Hydrolases"/>
    <property type="match status" value="1"/>
</dbReference>
<dbReference type="Gene3D" id="3.40.47.10">
    <property type="match status" value="1"/>
</dbReference>
<accession>A0A0F7ZPB8</accession>
<feature type="domain" description="Ketosynthase family 3 (KS3)" evidence="10">
    <location>
        <begin position="388"/>
        <end position="811"/>
    </location>
</feature>
<feature type="region of interest" description="N-terminal hotdog fold" evidence="7">
    <location>
        <begin position="1300"/>
        <end position="1431"/>
    </location>
</feature>
<dbReference type="SUPFAM" id="SSF53901">
    <property type="entry name" value="Thiolase-like"/>
    <property type="match status" value="1"/>
</dbReference>
<dbReference type="InterPro" id="IPR050091">
    <property type="entry name" value="PKS_NRPS_Biosynth_Enz"/>
</dbReference>
<dbReference type="InterPro" id="IPR016039">
    <property type="entry name" value="Thiolase-like"/>
</dbReference>
<dbReference type="Pfam" id="PF18558">
    <property type="entry name" value="HTH_51"/>
    <property type="match status" value="1"/>
</dbReference>
<dbReference type="PANTHER" id="PTHR43775:SF21">
    <property type="entry name" value="NON-REDUCING POLYKETIDE SYNTHASE AUSA-RELATED"/>
    <property type="match status" value="1"/>
</dbReference>
<name>A0A0F7ZPB8_9HYPO</name>
<proteinExistence type="predicted"/>
<dbReference type="InterPro" id="IPR042104">
    <property type="entry name" value="PKS_dehydratase_sf"/>
</dbReference>
<dbReference type="InterPro" id="IPR041068">
    <property type="entry name" value="HTH_51"/>
</dbReference>
<keyword evidence="6" id="KW-0511">Multifunctional enzyme</keyword>
<dbReference type="Pfam" id="PF00698">
    <property type="entry name" value="Acyl_transf_1"/>
    <property type="match status" value="1"/>
</dbReference>
<dbReference type="InterPro" id="IPR014031">
    <property type="entry name" value="Ketoacyl_synth_C"/>
</dbReference>
<evidence type="ECO:0000256" key="7">
    <source>
        <dbReference type="PROSITE-ProRule" id="PRU01363"/>
    </source>
</evidence>
<dbReference type="Proteomes" id="UP000054481">
    <property type="component" value="Unassembled WGS sequence"/>
</dbReference>
<dbReference type="SMART" id="SM00827">
    <property type="entry name" value="PKS_AT"/>
    <property type="match status" value="1"/>
</dbReference>
<dbReference type="InterPro" id="IPR001227">
    <property type="entry name" value="Ac_transferase_dom_sf"/>
</dbReference>
<dbReference type="Pfam" id="PF00550">
    <property type="entry name" value="PP-binding"/>
    <property type="match status" value="2"/>
</dbReference>
<keyword evidence="2" id="KW-0596">Phosphopantetheine</keyword>
<evidence type="ECO:0000256" key="2">
    <source>
        <dbReference type="ARBA" id="ARBA00022450"/>
    </source>
</evidence>
<keyword evidence="4" id="KW-0489">Methyltransferase</keyword>
<dbReference type="InterPro" id="IPR049900">
    <property type="entry name" value="PKS_mFAS_DH"/>
</dbReference>
<evidence type="ECO:0000259" key="11">
    <source>
        <dbReference type="PROSITE" id="PS52019"/>
    </source>
</evidence>
<dbReference type="InterPro" id="IPR014043">
    <property type="entry name" value="Acyl_transferase_dom"/>
</dbReference>
<dbReference type="InterPro" id="IPR013217">
    <property type="entry name" value="Methyltransf_12"/>
</dbReference>
<dbReference type="SMART" id="SM00823">
    <property type="entry name" value="PKS_PP"/>
    <property type="match status" value="2"/>
</dbReference>
<gene>
    <name evidence="12" type="ORF">HIM_05419</name>
</gene>
<dbReference type="Pfam" id="PF16073">
    <property type="entry name" value="SAT"/>
    <property type="match status" value="1"/>
</dbReference>
<dbReference type="InterPro" id="IPR020806">
    <property type="entry name" value="PKS_PP-bd"/>
</dbReference>
<dbReference type="Gene3D" id="3.40.50.1820">
    <property type="entry name" value="alpha/beta hydrolase"/>
    <property type="match status" value="1"/>
</dbReference>
<dbReference type="Pfam" id="PF21089">
    <property type="entry name" value="PKS_DH_N"/>
    <property type="match status" value="1"/>
</dbReference>
<dbReference type="GO" id="GO:0032259">
    <property type="term" value="P:methylation"/>
    <property type="evidence" value="ECO:0007669"/>
    <property type="project" value="UniProtKB-KW"/>
</dbReference>
<keyword evidence="13" id="KW-1185">Reference proteome</keyword>
<dbReference type="PROSITE" id="PS52004">
    <property type="entry name" value="KS3_2"/>
    <property type="match status" value="1"/>
</dbReference>
<sequence length="2602" mass="282383">MALETVDSRSPSAAFFCPQSKAPDAEYLAGLHASLKSTQPGRRLLEHVAALEADGIWNVFAEARADVRALSQGPQYVDMLRDWAVHGTGGPLAAARSGIVALPLLVILQIGQYLRYLQAHGMSHEVFLESVRNAGGLQGYCGGLPSAIAISCGTNETEVVDNAAAAMRILLGIGAYGEAADESNGAGSTTLALRLKYEGQGDDLTSHFPGTHVSAITDPKSVSIVGPAGELNRLFHFAKDQGLQVQKMDIRGKVHNPENKQLAVELNALCNATPCLQLPEASSLQVSVRSNKDGAKLLQGSLTEEIVSTILASRCDWFSLLGQVAKDLAKAQRSSHNFIIFGLNDCVPMVPFHRMGLRATKTEAHALIRKVTEPLGTEDYVDSSIFPENAIAIVGASCRLPGANDLEELWDLLAGGGDCHEELPTDRFDLHNSFRASQSGSFVKGRKFYGNFIKNIRRFDHAFFGVNAREAINMDPQQRILLELSHEALDSAGYLANHRRESGDDVGCFIGASLVEYLDNTSAHPPTAYTSTGTIRAFLCGRLSHFYGWSGPAEVIDTACSSSLVAINRACKAIQTGECRMALAGGVNAITGMNNYFDLGKAGFLSPTGQCKPFDAAADGYCRSDGAGLVVLKKLKQAIGDGDQILGVIPGVATNQGGMSSSITVPDSDAQKALYRKVLAQAGLRPDQVTYVEAHGTGTQAGDPLEMDSLRSVFGSSARTRSLHVGSIKGNIGHCETSAGVAGLLKTLAMIRHGHIPPQKSHRTLNPKIALLEPDRLAIARSLMPWDTPFRAALVNSYGAAGSNCALLCCEMPRCRESDEQQAKSVIELPLTLTASSPSSLIQNARTLAAHLGSNGKDIRVSDLVYTLNARRQKFKHRTTLPVSTIKEAMAALNSLEATDITQMACPAKPVVFAFAGQSDNKVALEESFYNTFPAFRRYINACDSVLQDRGHPSILPAIFQTEPIADIAVLQCSIFAMQYASAKCWIDAGLHPAAIVGHSLGELTGLVVSGVLSLSDGLHLIASRGRLIQTKWGPEKGEMLAMTCSPQELRLLSSLLETKHLLTSDSPHFEIACYNGPNSLVAVGSSEVITAAQGLIQTEVALAKIRCQRLATSHGFHSALIEPILADLDSVSETLTWNEPSIPLEVCSTSRIQTYKKYSVSRHARQPVYFEDAIKRVEETYGAVTWLEAGINTPIINMVRKATRRPEAHSFQAAKTNSTNLAIDVVSDVVFGLSRSGLVANHWALLQGDSYRLEHIWLPPYQFDRSKHWLDNIDRVVEMQKILMKHPSEVAPKITAPPTRLLSPRLTKATRSGVAEYVVNVQSQRFRDIVGGHAVRSRPLCPASMYMECATMALQQLLKDPSLKGSSLIFEELRFHNALGVEPQGEVVLQIESVNEEKSWAFSIYTSVTGPKTKEVLHGNGRIGLTATPMFDTIERLVSRPMLRITKSNDVERLMSKRAYSLFSRVVDYAEFFRGIHSIALDVSEAVATINLPEKQPAREESTAWNSCDTVLLDSFIQVVGLLLNTSDLVSPSQVMVMVGLDRAAISPACATADQSRWKVYAKFDDEQGPQLVGDVFVFSPENKLVASLCGCRFASLAISKLEKALDAARTSRQQPVQESPRLTSGSSSSISTSSEAGYIETPATSTPGQSAVSPMHAIKELIAEYTGLDAADIMQDTPLADIGLDSLASVELVEELSSRFGLVLASTEVVFMTLRDILKRLDGIDESAFLLDLSVPSFAQAMPASRPAEQNASSAASCVSSSCQKFMALLSDVSGANVGDIRLSDGLADIGVDSLSLVDLKQELEEDFSVSLEDLLLSNTVEEVVNRLGISAASSNTAGPIQHPIAIPNFESPSQAKPAIATLSNPFEALQEAGSHFSTSASKRGFLDYWRNVAPHQDELLLAYILEGFTALGADLRLFTPGQVIPQFSYQQNKYDRLVPRLWEILQSHGVVSIDEAGNIRRGNSVIDDRSSSILQSRFEELFPEYEHEFQLIGLTGPRLADCLSGKADAVSIMFGNAASLKTMENFYGESPMMSTMTEQLVLFLITLLKRSSSNHSVRILEVGAGTGGTTKRLAEALAIAGIETCYTFTDISASLVSKAKHKFKQYPWIDYATFNLEKDIPERFRNRFDIVVSANCVHATTDRTASCRRLREVLTRDGLMVLSEVTRVIDWYDICFGLLDGWWLVDGRTSYPLQPAKAWMSTFEAAGFAMSSYSQGPTAEANSQQLLVASKKPWDVPLQRSTSLNESPDSGAPCLETLVYKETDGIQIHADVFFPKRSTSPRMPIALMIHGGGHMTLSRKAIRPFQTLHLLSNGFLPVSIDYRLCPEVSLIDGPFADVRDAYQWARVKLPDIARQRGFDLDASKIVVVGWSSGGHLAMSLGWTAEEIGLPPPTAILSFYAPVDFESGELDSNRRTTVPGRTMDLERIMAALPSTPITNYTNVANSDSSELGWLRPGDARSELVLALLKDGIGLPLLLNGLPRTPQAAVATNTTHSSSMPEWLSPPSPERVASISPLARLRAGQYSVPTYLIHSTADEIAPFAAAERFTSELKARGVRHGLLPLENMSHLHDLKLRPGSRAWDSQAGPGFRFLFDAVGFS</sequence>
<dbReference type="Pfam" id="PF02801">
    <property type="entry name" value="Ketoacyl-synt_C"/>
    <property type="match status" value="1"/>
</dbReference>
<evidence type="ECO:0000256" key="8">
    <source>
        <dbReference type="SAM" id="MobiDB-lite"/>
    </source>
</evidence>
<dbReference type="CDD" id="cd00833">
    <property type="entry name" value="PKS"/>
    <property type="match status" value="1"/>
</dbReference>
<dbReference type="Gene3D" id="3.40.366.10">
    <property type="entry name" value="Malonyl-Coenzyme A Acyl Carrier Protein, domain 2"/>
    <property type="match status" value="2"/>
</dbReference>
<dbReference type="InterPro" id="IPR006162">
    <property type="entry name" value="Ppantetheine_attach_site"/>
</dbReference>
<dbReference type="SUPFAM" id="SSF52151">
    <property type="entry name" value="FabD/lysophospholipase-like"/>
    <property type="match status" value="1"/>
</dbReference>
<dbReference type="PANTHER" id="PTHR43775">
    <property type="entry name" value="FATTY ACID SYNTHASE"/>
    <property type="match status" value="1"/>
</dbReference>
<feature type="compositionally biased region" description="Low complexity" evidence="8">
    <location>
        <begin position="1625"/>
        <end position="1636"/>
    </location>
</feature>
<feature type="active site" description="Proton acceptor; for dehydratase activity" evidence="7">
    <location>
        <position position="1334"/>
    </location>
</feature>
<dbReference type="InterPro" id="IPR009081">
    <property type="entry name" value="PP-bd_ACP"/>
</dbReference>
<dbReference type="PROSITE" id="PS00606">
    <property type="entry name" value="KS3_1"/>
    <property type="match status" value="1"/>
</dbReference>
<dbReference type="InterPro" id="IPR029063">
    <property type="entry name" value="SAM-dependent_MTases_sf"/>
</dbReference>
<dbReference type="SUPFAM" id="SSF53335">
    <property type="entry name" value="S-adenosyl-L-methionine-dependent methyltransferases"/>
    <property type="match status" value="1"/>
</dbReference>
<dbReference type="PROSITE" id="PS52019">
    <property type="entry name" value="PKS_MFAS_DH"/>
    <property type="match status" value="1"/>
</dbReference>
<feature type="active site" description="Proton donor; for dehydratase activity" evidence="7">
    <location>
        <position position="1515"/>
    </location>
</feature>
<dbReference type="Gene3D" id="3.10.129.110">
    <property type="entry name" value="Polyketide synthase dehydratase"/>
    <property type="match status" value="1"/>
</dbReference>
<dbReference type="Gene3D" id="3.40.50.150">
    <property type="entry name" value="Vaccinia Virus protein VP39"/>
    <property type="match status" value="1"/>
</dbReference>
<dbReference type="InterPro" id="IPR032088">
    <property type="entry name" value="SAT"/>
</dbReference>
<dbReference type="PROSITE" id="PS50075">
    <property type="entry name" value="CARRIER"/>
    <property type="match status" value="2"/>
</dbReference>
<dbReference type="Pfam" id="PF20434">
    <property type="entry name" value="BD-FAE"/>
    <property type="match status" value="1"/>
</dbReference>
<keyword evidence="3" id="KW-0597">Phosphoprotein</keyword>
<feature type="region of interest" description="Disordered" evidence="8">
    <location>
        <begin position="1611"/>
        <end position="1653"/>
    </location>
</feature>
<dbReference type="Pfam" id="PF14765">
    <property type="entry name" value="PS-DH"/>
    <property type="match status" value="1"/>
</dbReference>
<dbReference type="Pfam" id="PF22621">
    <property type="entry name" value="CurL-like_PKS_C"/>
    <property type="match status" value="1"/>
</dbReference>
<evidence type="ECO:0000256" key="1">
    <source>
        <dbReference type="ARBA" id="ARBA00004721"/>
    </source>
</evidence>
<dbReference type="InterPro" id="IPR029058">
    <property type="entry name" value="AB_hydrolase_fold"/>
</dbReference>
<dbReference type="CDD" id="cd02440">
    <property type="entry name" value="AdoMet_MTases"/>
    <property type="match status" value="1"/>
</dbReference>
<dbReference type="InterPro" id="IPR049552">
    <property type="entry name" value="PKS_DH_N"/>
</dbReference>
<dbReference type="GO" id="GO:0031177">
    <property type="term" value="F:phosphopantetheine binding"/>
    <property type="evidence" value="ECO:0007669"/>
    <property type="project" value="InterPro"/>
</dbReference>
<protein>
    <submittedName>
        <fullName evidence="12">Uncharacterized protein</fullName>
    </submittedName>
</protein>
<evidence type="ECO:0000256" key="5">
    <source>
        <dbReference type="ARBA" id="ARBA00022679"/>
    </source>
</evidence>
<evidence type="ECO:0000313" key="12">
    <source>
        <dbReference type="EMBL" id="KJZ75225.1"/>
    </source>
</evidence>
<feature type="compositionally biased region" description="Polar residues" evidence="8">
    <location>
        <begin position="1644"/>
        <end position="1653"/>
    </location>
</feature>
<feature type="domain" description="Carrier" evidence="9">
    <location>
        <begin position="1654"/>
        <end position="1730"/>
    </location>
</feature>
<dbReference type="PROSITE" id="PS00012">
    <property type="entry name" value="PHOSPHOPANTETHEINE"/>
    <property type="match status" value="1"/>
</dbReference>